<sequence>MPIDWDKIAENAANSTDEHFSNQISGLTRLNDNEIQKLIFDTGISKQDLVTILKEVQDATKSNEAKARAINNIDKGIQTLVAIASKLI</sequence>
<name>A0A4Q9YRI9_9FLAO</name>
<dbReference type="Proteomes" id="UP000293300">
    <property type="component" value="Unassembled WGS sequence"/>
</dbReference>
<dbReference type="OrthoDB" id="1495205at2"/>
<dbReference type="EMBL" id="SJPE01000015">
    <property type="protein sequence ID" value="TBX66139.1"/>
    <property type="molecule type" value="Genomic_DNA"/>
</dbReference>
<dbReference type="RefSeq" id="WP_131476710.1">
    <property type="nucleotide sequence ID" value="NZ_SJPE01000015.1"/>
</dbReference>
<dbReference type="AlphaFoldDB" id="A0A4Q9YRI9"/>
<accession>A0A4Q9YRI9</accession>
<protein>
    <submittedName>
        <fullName evidence="1">Uncharacterized protein</fullName>
    </submittedName>
</protein>
<reference evidence="1 2" key="1">
    <citation type="submission" date="2019-02" db="EMBL/GenBank/DDBJ databases">
        <title>Flavobacterium sp. RD-2-33 isolated from forest soil.</title>
        <authorList>
            <person name="Chaudhary D.K."/>
        </authorList>
    </citation>
    <scope>NUCLEOTIDE SEQUENCE [LARGE SCALE GENOMIC DNA]</scope>
    <source>
        <strain evidence="1 2">RD-2-33</strain>
    </source>
</reference>
<keyword evidence="2" id="KW-1185">Reference proteome</keyword>
<gene>
    <name evidence="1" type="ORF">EZL74_11160</name>
</gene>
<evidence type="ECO:0000313" key="1">
    <source>
        <dbReference type="EMBL" id="TBX66139.1"/>
    </source>
</evidence>
<comment type="caution">
    <text evidence="1">The sequence shown here is derived from an EMBL/GenBank/DDBJ whole genome shotgun (WGS) entry which is preliminary data.</text>
</comment>
<organism evidence="1 2">
    <name type="scientific">Flavobacterium silvisoli</name>
    <dbReference type="NCBI Taxonomy" id="2529433"/>
    <lineage>
        <taxon>Bacteria</taxon>
        <taxon>Pseudomonadati</taxon>
        <taxon>Bacteroidota</taxon>
        <taxon>Flavobacteriia</taxon>
        <taxon>Flavobacteriales</taxon>
        <taxon>Flavobacteriaceae</taxon>
        <taxon>Flavobacterium</taxon>
    </lineage>
</organism>
<proteinExistence type="predicted"/>
<evidence type="ECO:0000313" key="2">
    <source>
        <dbReference type="Proteomes" id="UP000293300"/>
    </source>
</evidence>